<dbReference type="SUPFAM" id="SSF46689">
    <property type="entry name" value="Homeodomain-like"/>
    <property type="match status" value="1"/>
</dbReference>
<dbReference type="Gene3D" id="1.10.10.10">
    <property type="entry name" value="Winged helix-like DNA-binding domain superfamily/Winged helix DNA-binding domain"/>
    <property type="match status" value="1"/>
</dbReference>
<dbReference type="GO" id="GO:0006096">
    <property type="term" value="P:glycolytic process"/>
    <property type="evidence" value="ECO:0007669"/>
    <property type="project" value="UniProtKB-KW"/>
</dbReference>
<organism evidence="7 8">
    <name type="scientific">Roseateles toxinivorans</name>
    <dbReference type="NCBI Taxonomy" id="270368"/>
    <lineage>
        <taxon>Bacteria</taxon>
        <taxon>Pseudomonadati</taxon>
        <taxon>Pseudomonadota</taxon>
        <taxon>Betaproteobacteria</taxon>
        <taxon>Burkholderiales</taxon>
        <taxon>Sphaerotilaceae</taxon>
        <taxon>Roseateles</taxon>
    </lineage>
</organism>
<evidence type="ECO:0000256" key="1">
    <source>
        <dbReference type="ARBA" id="ARBA00023015"/>
    </source>
</evidence>
<dbReference type="EMBL" id="SNXS01000005">
    <property type="protein sequence ID" value="TDP63522.1"/>
    <property type="molecule type" value="Genomic_DNA"/>
</dbReference>
<evidence type="ECO:0000313" key="7">
    <source>
        <dbReference type="EMBL" id="TDP63522.1"/>
    </source>
</evidence>
<dbReference type="InParanoid" id="A0A4R6QLG9"/>
<reference evidence="7 8" key="1">
    <citation type="submission" date="2019-03" db="EMBL/GenBank/DDBJ databases">
        <title>Genomic Encyclopedia of Type Strains, Phase IV (KMG-IV): sequencing the most valuable type-strain genomes for metagenomic binning, comparative biology and taxonomic classification.</title>
        <authorList>
            <person name="Goeker M."/>
        </authorList>
    </citation>
    <scope>NUCLEOTIDE SEQUENCE [LARGE SCALE GENOMIC DNA]</scope>
    <source>
        <strain evidence="7 8">DSM 16998</strain>
    </source>
</reference>
<comment type="caution">
    <text evidence="7">The sequence shown here is derived from an EMBL/GenBank/DDBJ whole genome shotgun (WGS) entry which is preliminary data.</text>
</comment>
<feature type="domain" description="HTH rpiR-type" evidence="5">
    <location>
        <begin position="7"/>
        <end position="83"/>
    </location>
</feature>
<dbReference type="Pfam" id="PF01418">
    <property type="entry name" value="HTH_6"/>
    <property type="match status" value="1"/>
</dbReference>
<name>A0A4R6QLG9_9BURK</name>
<feature type="domain" description="SIS" evidence="6">
    <location>
        <begin position="132"/>
        <end position="271"/>
    </location>
</feature>
<sequence>MDDGGEPSAVQRLIRAYAALTPRQRQIADHVLAYRFEAATLAIDALARRCEVSVASANRFVRALGYASYATFREHWQHELMAGEAPGALARLRAQAQADDGAGPVLRGALRQGQQSLQRAQTDLDDEQAQGLLDAVLRAPRVAVFGAEVSAYMAGYFVNYLSLFRGDVECLAGLGGATEPYRRLLAYDERDLLLVLSLPRYSKLTLELCEFAAARGIPVAAITDRPAAPVVKLARHVLYAPAGDSLLPASSLSMLALLEGLCSAVGARSPRLARELPQLSHTMAAHYIDATP</sequence>
<dbReference type="InterPro" id="IPR047640">
    <property type="entry name" value="RpiR-like"/>
</dbReference>
<dbReference type="InterPro" id="IPR035472">
    <property type="entry name" value="RpiR-like_SIS"/>
</dbReference>
<evidence type="ECO:0000313" key="8">
    <source>
        <dbReference type="Proteomes" id="UP000295361"/>
    </source>
</evidence>
<dbReference type="PANTHER" id="PTHR30514:SF18">
    <property type="entry name" value="RPIR-FAMILY TRANSCRIPTIONAL REGULATOR"/>
    <property type="match status" value="1"/>
</dbReference>
<dbReference type="Pfam" id="PF01380">
    <property type="entry name" value="SIS"/>
    <property type="match status" value="1"/>
</dbReference>
<keyword evidence="2" id="KW-0238">DNA-binding</keyword>
<evidence type="ECO:0000256" key="4">
    <source>
        <dbReference type="ARBA" id="ARBA00023163"/>
    </source>
</evidence>
<dbReference type="InterPro" id="IPR046348">
    <property type="entry name" value="SIS_dom_sf"/>
</dbReference>
<dbReference type="Proteomes" id="UP000295361">
    <property type="component" value="Unassembled WGS sequence"/>
</dbReference>
<dbReference type="InterPro" id="IPR000281">
    <property type="entry name" value="HTH_RpiR"/>
</dbReference>
<keyword evidence="8" id="KW-1185">Reference proteome</keyword>
<evidence type="ECO:0000256" key="3">
    <source>
        <dbReference type="ARBA" id="ARBA00023152"/>
    </source>
</evidence>
<dbReference type="PANTHER" id="PTHR30514">
    <property type="entry name" value="GLUCOKINASE"/>
    <property type="match status" value="1"/>
</dbReference>
<dbReference type="PROSITE" id="PS51464">
    <property type="entry name" value="SIS"/>
    <property type="match status" value="1"/>
</dbReference>
<dbReference type="GO" id="GO:0003677">
    <property type="term" value="F:DNA binding"/>
    <property type="evidence" value="ECO:0007669"/>
    <property type="project" value="UniProtKB-KW"/>
</dbReference>
<dbReference type="InterPro" id="IPR009057">
    <property type="entry name" value="Homeodomain-like_sf"/>
</dbReference>
<dbReference type="GO" id="GO:0003700">
    <property type="term" value="F:DNA-binding transcription factor activity"/>
    <property type="evidence" value="ECO:0007669"/>
    <property type="project" value="InterPro"/>
</dbReference>
<dbReference type="InterPro" id="IPR036388">
    <property type="entry name" value="WH-like_DNA-bd_sf"/>
</dbReference>
<proteinExistence type="predicted"/>
<dbReference type="Gene3D" id="3.40.50.10490">
    <property type="entry name" value="Glucose-6-phosphate isomerase like protein, domain 1"/>
    <property type="match status" value="1"/>
</dbReference>
<keyword evidence="3" id="KW-0324">Glycolysis</keyword>
<dbReference type="AlphaFoldDB" id="A0A4R6QLG9"/>
<keyword evidence="1" id="KW-0805">Transcription regulation</keyword>
<accession>A0A4R6QLG9</accession>
<evidence type="ECO:0000256" key="2">
    <source>
        <dbReference type="ARBA" id="ARBA00023125"/>
    </source>
</evidence>
<dbReference type="RefSeq" id="WP_166652108.1">
    <property type="nucleotide sequence ID" value="NZ_SNXS01000005.1"/>
</dbReference>
<evidence type="ECO:0000259" key="6">
    <source>
        <dbReference type="PROSITE" id="PS51464"/>
    </source>
</evidence>
<dbReference type="CDD" id="cd05013">
    <property type="entry name" value="SIS_RpiR"/>
    <property type="match status" value="1"/>
</dbReference>
<dbReference type="InterPro" id="IPR001347">
    <property type="entry name" value="SIS_dom"/>
</dbReference>
<gene>
    <name evidence="7" type="ORF">DES47_105529</name>
</gene>
<keyword evidence="4" id="KW-0804">Transcription</keyword>
<evidence type="ECO:0000259" key="5">
    <source>
        <dbReference type="PROSITE" id="PS51071"/>
    </source>
</evidence>
<protein>
    <submittedName>
        <fullName evidence="7">RpiR family transcriptional regulator</fullName>
    </submittedName>
</protein>
<dbReference type="PROSITE" id="PS51071">
    <property type="entry name" value="HTH_RPIR"/>
    <property type="match status" value="1"/>
</dbReference>
<dbReference type="GO" id="GO:0097367">
    <property type="term" value="F:carbohydrate derivative binding"/>
    <property type="evidence" value="ECO:0007669"/>
    <property type="project" value="InterPro"/>
</dbReference>
<dbReference type="SUPFAM" id="SSF53697">
    <property type="entry name" value="SIS domain"/>
    <property type="match status" value="1"/>
</dbReference>